<organism evidence="2 3">
    <name type="scientific">Candidatus Adlerbacteria bacterium RIFCSPHIGHO2_02_FULL_52_17</name>
    <dbReference type="NCBI Taxonomy" id="1797240"/>
    <lineage>
        <taxon>Bacteria</taxon>
        <taxon>Candidatus Adleribacteriota</taxon>
    </lineage>
</organism>
<proteinExistence type="predicted"/>
<accession>A0A1F4XPT7</accession>
<evidence type="ECO:0000313" key="3">
    <source>
        <dbReference type="Proteomes" id="UP000177564"/>
    </source>
</evidence>
<dbReference type="AlphaFoldDB" id="A0A1F4XPT7"/>
<keyword evidence="1" id="KW-0472">Membrane</keyword>
<name>A0A1F4XPT7_9BACT</name>
<comment type="caution">
    <text evidence="2">The sequence shown here is derived from an EMBL/GenBank/DDBJ whole genome shotgun (WGS) entry which is preliminary data.</text>
</comment>
<gene>
    <name evidence="2" type="ORF">A3D68_01245</name>
</gene>
<feature type="transmembrane region" description="Helical" evidence="1">
    <location>
        <begin position="63"/>
        <end position="94"/>
    </location>
</feature>
<dbReference type="Proteomes" id="UP000177564">
    <property type="component" value="Unassembled WGS sequence"/>
</dbReference>
<keyword evidence="1" id="KW-1133">Transmembrane helix</keyword>
<sequence length="107" mass="11118">MSNIEQRVMAGVVLIYTARSLVSRVALEFYVLVFSLVGVATLASLPHVVQNLVMVSQGGVGGVAVFFASAIVSTTLAVQVALALGGAALASLLFDIRRLLFARALVA</sequence>
<evidence type="ECO:0000256" key="1">
    <source>
        <dbReference type="SAM" id="Phobius"/>
    </source>
</evidence>
<reference evidence="2 3" key="1">
    <citation type="journal article" date="2016" name="Nat. Commun.">
        <title>Thousands of microbial genomes shed light on interconnected biogeochemical processes in an aquifer system.</title>
        <authorList>
            <person name="Anantharaman K."/>
            <person name="Brown C.T."/>
            <person name="Hug L.A."/>
            <person name="Sharon I."/>
            <person name="Castelle C.J."/>
            <person name="Probst A.J."/>
            <person name="Thomas B.C."/>
            <person name="Singh A."/>
            <person name="Wilkins M.J."/>
            <person name="Karaoz U."/>
            <person name="Brodie E.L."/>
            <person name="Williams K.H."/>
            <person name="Hubbard S.S."/>
            <person name="Banfield J.F."/>
        </authorList>
    </citation>
    <scope>NUCLEOTIDE SEQUENCE [LARGE SCALE GENOMIC DNA]</scope>
</reference>
<protein>
    <submittedName>
        <fullName evidence="2">Uncharacterized protein</fullName>
    </submittedName>
</protein>
<feature type="transmembrane region" description="Helical" evidence="1">
    <location>
        <begin position="21"/>
        <end position="43"/>
    </location>
</feature>
<keyword evidence="1" id="KW-0812">Transmembrane</keyword>
<dbReference type="STRING" id="1797240.A3D68_01245"/>
<dbReference type="EMBL" id="MEWU01000012">
    <property type="protein sequence ID" value="OGC83700.1"/>
    <property type="molecule type" value="Genomic_DNA"/>
</dbReference>
<evidence type="ECO:0000313" key="2">
    <source>
        <dbReference type="EMBL" id="OGC83700.1"/>
    </source>
</evidence>